<dbReference type="Proteomes" id="UP001592582">
    <property type="component" value="Unassembled WGS sequence"/>
</dbReference>
<feature type="region of interest" description="Disordered" evidence="1">
    <location>
        <begin position="183"/>
        <end position="243"/>
    </location>
</feature>
<sequence length="243" mass="23477">MVTKIWLRLAAPAALVALGVTGCGSGNGPAVEAWAKSVCQGMQSPVQQANAALADTGAVKPGETPKALQTRLAADFGALATANTQIAQAVQKAGAPKVANGAETQADALSELDQAAGGYTKVQQSVQALSVTDQAKFAASLKGVGDQVQQLAELSTSALQKLQTGDLGAALAKQPGCKSVSATTSATAPAETETGTATTAATAGSTGATTTAGATATATGGAAATATATKKPSATPSATASAH</sequence>
<comment type="caution">
    <text evidence="3">The sequence shown here is derived from an EMBL/GenBank/DDBJ whole genome shotgun (WGS) entry which is preliminary data.</text>
</comment>
<evidence type="ECO:0000313" key="4">
    <source>
        <dbReference type="Proteomes" id="UP001592582"/>
    </source>
</evidence>
<dbReference type="RefSeq" id="WP_380509055.1">
    <property type="nucleotide sequence ID" value="NZ_JBHEZX010000006.1"/>
</dbReference>
<keyword evidence="2" id="KW-0732">Signal</keyword>
<accession>A0ABV6VAK6</accession>
<feature type="signal peptide" evidence="2">
    <location>
        <begin position="1"/>
        <end position="22"/>
    </location>
</feature>
<name>A0ABV6VAK6_9ACTN</name>
<protein>
    <submittedName>
        <fullName evidence="3">Small secreted protein</fullName>
    </submittedName>
</protein>
<evidence type="ECO:0000256" key="1">
    <source>
        <dbReference type="SAM" id="MobiDB-lite"/>
    </source>
</evidence>
<dbReference type="PROSITE" id="PS51257">
    <property type="entry name" value="PROKAR_LIPOPROTEIN"/>
    <property type="match status" value="1"/>
</dbReference>
<organism evidence="3 4">
    <name type="scientific">Streptacidiphilus alkalitolerans</name>
    <dbReference type="NCBI Taxonomy" id="3342712"/>
    <lineage>
        <taxon>Bacteria</taxon>
        <taxon>Bacillati</taxon>
        <taxon>Actinomycetota</taxon>
        <taxon>Actinomycetes</taxon>
        <taxon>Kitasatosporales</taxon>
        <taxon>Streptomycetaceae</taxon>
        <taxon>Streptacidiphilus</taxon>
    </lineage>
</organism>
<gene>
    <name evidence="3" type="ORF">ACEZDG_15935</name>
</gene>
<dbReference type="EMBL" id="JBHEZX010000006">
    <property type="protein sequence ID" value="MFC1410756.1"/>
    <property type="molecule type" value="Genomic_DNA"/>
</dbReference>
<evidence type="ECO:0000313" key="3">
    <source>
        <dbReference type="EMBL" id="MFC1410756.1"/>
    </source>
</evidence>
<keyword evidence="4" id="KW-1185">Reference proteome</keyword>
<evidence type="ECO:0000256" key="2">
    <source>
        <dbReference type="SAM" id="SignalP"/>
    </source>
</evidence>
<reference evidence="3 4" key="1">
    <citation type="submission" date="2024-09" db="EMBL/GenBank/DDBJ databases">
        <authorList>
            <person name="Lee S.D."/>
        </authorList>
    </citation>
    <scope>NUCLEOTIDE SEQUENCE [LARGE SCALE GENOMIC DNA]</scope>
    <source>
        <strain evidence="3 4">N1-1</strain>
    </source>
</reference>
<feature type="chain" id="PRO_5045769625" evidence="2">
    <location>
        <begin position="23"/>
        <end position="243"/>
    </location>
</feature>
<proteinExistence type="predicted"/>